<sequence>FPENIKRFVRKKISVLTGWSKEEVTPHFTPQQLPLLHIINYYEKMINDYENQLITLCAHERKSWLITVCHNYFFTEPTNQKRYQNIHNYYLLSPYNKSYSAPHSSCPAPEDNPTQLFVNEKLRQKITQRREKIAELEKQGGQAEQVAKLLFTPLTVWCRSSTIFPEMIGFTLRIHNGKTFFKREITQDMVGYKIGEFAPTRKKGEH</sequence>
<comment type="caution">
    <text evidence="1">The sequence shown here is derived from an EMBL/GenBank/DDBJ whole genome shotgun (WGS) entry which is preliminary data.</text>
</comment>
<evidence type="ECO:0000313" key="1">
    <source>
        <dbReference type="EMBL" id="CAG8827972.1"/>
    </source>
</evidence>
<evidence type="ECO:0000313" key="2">
    <source>
        <dbReference type="Proteomes" id="UP000789920"/>
    </source>
</evidence>
<dbReference type="Proteomes" id="UP000789920">
    <property type="component" value="Unassembled WGS sequence"/>
</dbReference>
<reference evidence="1" key="1">
    <citation type="submission" date="2021-06" db="EMBL/GenBank/DDBJ databases">
        <authorList>
            <person name="Kallberg Y."/>
            <person name="Tangrot J."/>
            <person name="Rosling A."/>
        </authorList>
    </citation>
    <scope>NUCLEOTIDE SEQUENCE</scope>
    <source>
        <strain evidence="1">MA461A</strain>
    </source>
</reference>
<keyword evidence="2" id="KW-1185">Reference proteome</keyword>
<gene>
    <name evidence="1" type="ORF">RPERSI_LOCUS27117</name>
</gene>
<dbReference type="EMBL" id="CAJVQC010094689">
    <property type="protein sequence ID" value="CAG8827972.1"/>
    <property type="molecule type" value="Genomic_DNA"/>
</dbReference>
<proteinExistence type="predicted"/>
<accession>A0ACA9S8F6</accession>
<feature type="non-terminal residue" evidence="1">
    <location>
        <position position="1"/>
    </location>
</feature>
<organism evidence="1 2">
    <name type="scientific">Racocetra persica</name>
    <dbReference type="NCBI Taxonomy" id="160502"/>
    <lineage>
        <taxon>Eukaryota</taxon>
        <taxon>Fungi</taxon>
        <taxon>Fungi incertae sedis</taxon>
        <taxon>Mucoromycota</taxon>
        <taxon>Glomeromycotina</taxon>
        <taxon>Glomeromycetes</taxon>
        <taxon>Diversisporales</taxon>
        <taxon>Gigasporaceae</taxon>
        <taxon>Racocetra</taxon>
    </lineage>
</organism>
<name>A0ACA9S8F6_9GLOM</name>
<feature type="non-terminal residue" evidence="1">
    <location>
        <position position="206"/>
    </location>
</feature>
<protein>
    <submittedName>
        <fullName evidence="1">36753_t:CDS:1</fullName>
    </submittedName>
</protein>